<dbReference type="InterPro" id="IPR021556">
    <property type="entry name" value="DUF2950"/>
</dbReference>
<dbReference type="EMBL" id="FMYQ01000049">
    <property type="protein sequence ID" value="SDE44185.1"/>
    <property type="molecule type" value="Genomic_DNA"/>
</dbReference>
<protein>
    <recommendedName>
        <fullName evidence="4">DUF2950 domain-containing protein</fullName>
    </recommendedName>
</protein>
<reference evidence="3" key="1">
    <citation type="submission" date="2016-09" db="EMBL/GenBank/DDBJ databases">
        <authorList>
            <person name="Varghese N."/>
            <person name="Submissions S."/>
        </authorList>
    </citation>
    <scope>NUCLEOTIDE SEQUENCE [LARGE SCALE GENOMIC DNA]</scope>
    <source>
        <strain evidence="3">TNe-862</strain>
    </source>
</reference>
<evidence type="ECO:0000256" key="1">
    <source>
        <dbReference type="SAM" id="MobiDB-lite"/>
    </source>
</evidence>
<name>A0A1G7D0C7_9BURK</name>
<dbReference type="Pfam" id="PF11453">
    <property type="entry name" value="DUF2950"/>
    <property type="match status" value="1"/>
</dbReference>
<evidence type="ECO:0000313" key="3">
    <source>
        <dbReference type="Proteomes" id="UP000198908"/>
    </source>
</evidence>
<gene>
    <name evidence="2" type="ORF">SAMN05421548_14914</name>
</gene>
<dbReference type="AlphaFoldDB" id="A0A1G7D0C7"/>
<dbReference type="RefSeq" id="WP_092006317.1">
    <property type="nucleotide sequence ID" value="NZ_FMYQ01000049.1"/>
</dbReference>
<feature type="region of interest" description="Disordered" evidence="1">
    <location>
        <begin position="1"/>
        <end position="22"/>
    </location>
</feature>
<dbReference type="Proteomes" id="UP000198908">
    <property type="component" value="Unassembled WGS sequence"/>
</dbReference>
<keyword evidence="3" id="KW-1185">Reference proteome</keyword>
<dbReference type="OrthoDB" id="108782at2"/>
<organism evidence="2 3">
    <name type="scientific">Paraburkholderia lycopersici</name>
    <dbReference type="NCBI Taxonomy" id="416944"/>
    <lineage>
        <taxon>Bacteria</taxon>
        <taxon>Pseudomonadati</taxon>
        <taxon>Pseudomonadota</taxon>
        <taxon>Betaproteobacteria</taxon>
        <taxon>Burkholderiales</taxon>
        <taxon>Burkholderiaceae</taxon>
        <taxon>Paraburkholderia</taxon>
    </lineage>
</organism>
<accession>A0A1G7D0C7</accession>
<evidence type="ECO:0008006" key="4">
    <source>
        <dbReference type="Google" id="ProtNLM"/>
    </source>
</evidence>
<sequence length="334" mass="35894">MDRLKTGNSRPENDMTHQSRPDALRASFPRCVARVIAAVTVTAAGFAMSADASAQRAFRSPDEAAAALAAAWQGGSTESLLEIFGPQGEKLVRSGDPIAERLARERLASAYAEQHLLEAESDGKAQIVLGKNAWPYPVPLVKRRDGWVFDVKAGSEQILERRIGRNELDAIAVCGAYVRAQYDYAARDPAGTGLHEYARKVASTQGQHDGLYWPVSGDSPESPLGPLVATAEAQGYGAASAAGQTPFHGYYYRILTRQGVHAAGGARDYFVDGHLTGGFALLAFPARYGDSGVMTFIVNESGIVFERNLGLDTASVAAHITQFDPDRSWKVVRP</sequence>
<proteinExistence type="predicted"/>
<evidence type="ECO:0000313" key="2">
    <source>
        <dbReference type="EMBL" id="SDE44185.1"/>
    </source>
</evidence>
<dbReference type="STRING" id="416944.SAMN05421548_14914"/>